<name>A0AB34IWE2_PRYPA</name>
<evidence type="ECO:0000313" key="2">
    <source>
        <dbReference type="EMBL" id="KAL1507308.1"/>
    </source>
</evidence>
<evidence type="ECO:0000256" key="1">
    <source>
        <dbReference type="SAM" id="MobiDB-lite"/>
    </source>
</evidence>
<feature type="compositionally biased region" description="Acidic residues" evidence="1">
    <location>
        <begin position="87"/>
        <end position="97"/>
    </location>
</feature>
<keyword evidence="3" id="KW-1185">Reference proteome</keyword>
<protein>
    <submittedName>
        <fullName evidence="2">Uncharacterized protein</fullName>
    </submittedName>
</protein>
<organism evidence="2 3">
    <name type="scientific">Prymnesium parvum</name>
    <name type="common">Toxic golden alga</name>
    <dbReference type="NCBI Taxonomy" id="97485"/>
    <lineage>
        <taxon>Eukaryota</taxon>
        <taxon>Haptista</taxon>
        <taxon>Haptophyta</taxon>
        <taxon>Prymnesiophyceae</taxon>
        <taxon>Prymnesiales</taxon>
        <taxon>Prymnesiaceae</taxon>
        <taxon>Prymnesium</taxon>
    </lineage>
</organism>
<dbReference type="EMBL" id="JBGBPQ010000018">
    <property type="protein sequence ID" value="KAL1507308.1"/>
    <property type="molecule type" value="Genomic_DNA"/>
</dbReference>
<feature type="compositionally biased region" description="Low complexity" evidence="1">
    <location>
        <begin position="17"/>
        <end position="28"/>
    </location>
</feature>
<gene>
    <name evidence="2" type="ORF">AB1Y20_008154</name>
</gene>
<sequence length="117" mass="13075">MLSFLESAQSLTKRNVSSSTCSATSTTAERMRADFLKRAEARLLQLQKACSDHEQAQLEVLQQLSKDFEREEPPEAEPSVSLAAEGSESEDSEDEAAQMDNACASLRRVLDQPRWRI</sequence>
<evidence type="ECO:0000313" key="3">
    <source>
        <dbReference type="Proteomes" id="UP001515480"/>
    </source>
</evidence>
<accession>A0AB34IWE2</accession>
<feature type="compositionally biased region" description="Polar residues" evidence="1">
    <location>
        <begin position="1"/>
        <end position="16"/>
    </location>
</feature>
<feature type="region of interest" description="Disordered" evidence="1">
    <location>
        <begin position="65"/>
        <end position="103"/>
    </location>
</feature>
<reference evidence="2 3" key="1">
    <citation type="journal article" date="2024" name="Science">
        <title>Giant polyketide synthase enzymes in the biosynthesis of giant marine polyether toxins.</title>
        <authorList>
            <person name="Fallon T.R."/>
            <person name="Shende V.V."/>
            <person name="Wierzbicki I.H."/>
            <person name="Pendleton A.L."/>
            <person name="Watervoot N.F."/>
            <person name="Auber R.P."/>
            <person name="Gonzalez D.J."/>
            <person name="Wisecaver J.H."/>
            <person name="Moore B.S."/>
        </authorList>
    </citation>
    <scope>NUCLEOTIDE SEQUENCE [LARGE SCALE GENOMIC DNA]</scope>
    <source>
        <strain evidence="2 3">12B1</strain>
    </source>
</reference>
<comment type="caution">
    <text evidence="2">The sequence shown here is derived from an EMBL/GenBank/DDBJ whole genome shotgun (WGS) entry which is preliminary data.</text>
</comment>
<dbReference type="AlphaFoldDB" id="A0AB34IWE2"/>
<proteinExistence type="predicted"/>
<feature type="region of interest" description="Disordered" evidence="1">
    <location>
        <begin position="1"/>
        <end position="29"/>
    </location>
</feature>
<dbReference type="Proteomes" id="UP001515480">
    <property type="component" value="Unassembled WGS sequence"/>
</dbReference>